<dbReference type="EMBL" id="BAAAFE010000007">
    <property type="protein sequence ID" value="GAA0864055.1"/>
    <property type="molecule type" value="Genomic_DNA"/>
</dbReference>
<dbReference type="RefSeq" id="WP_215356033.1">
    <property type="nucleotide sequence ID" value="NZ_BAAAFE010000007.1"/>
</dbReference>
<comment type="caution">
    <text evidence="1">The sequence shown here is derived from an EMBL/GenBank/DDBJ whole genome shotgun (WGS) entry which is preliminary data.</text>
</comment>
<keyword evidence="2" id="KW-1185">Reference proteome</keyword>
<protein>
    <submittedName>
        <fullName evidence="1">Uncharacterized protein</fullName>
    </submittedName>
</protein>
<evidence type="ECO:0000313" key="1">
    <source>
        <dbReference type="EMBL" id="GAA0864055.1"/>
    </source>
</evidence>
<reference evidence="1 2" key="1">
    <citation type="journal article" date="2019" name="Int. J. Syst. Evol. Microbiol.">
        <title>The Global Catalogue of Microorganisms (GCM) 10K type strain sequencing project: providing services to taxonomists for standard genome sequencing and annotation.</title>
        <authorList>
            <consortium name="The Broad Institute Genomics Platform"/>
            <consortium name="The Broad Institute Genome Sequencing Center for Infectious Disease"/>
            <person name="Wu L."/>
            <person name="Ma J."/>
        </authorList>
    </citation>
    <scope>NUCLEOTIDE SEQUENCE [LARGE SCALE GENOMIC DNA]</scope>
    <source>
        <strain evidence="1 2">JCM 15910</strain>
    </source>
</reference>
<name>A0ABN1M4B4_9SPHN</name>
<accession>A0ABN1M4B4</accession>
<sequence>MVQVAAALLFAIAAGLGVAVIVAMVRSNADAILSALAGDGAFPIASAPQPGPASTVIKLRPSAPRHHISRAVAARPQFSRAA</sequence>
<evidence type="ECO:0000313" key="2">
    <source>
        <dbReference type="Proteomes" id="UP001500738"/>
    </source>
</evidence>
<organism evidence="1 2">
    <name type="scientific">Sphingopyxis soli</name>
    <dbReference type="NCBI Taxonomy" id="592051"/>
    <lineage>
        <taxon>Bacteria</taxon>
        <taxon>Pseudomonadati</taxon>
        <taxon>Pseudomonadota</taxon>
        <taxon>Alphaproteobacteria</taxon>
        <taxon>Sphingomonadales</taxon>
        <taxon>Sphingomonadaceae</taxon>
        <taxon>Sphingopyxis</taxon>
    </lineage>
</organism>
<proteinExistence type="predicted"/>
<dbReference type="Proteomes" id="UP001500738">
    <property type="component" value="Unassembled WGS sequence"/>
</dbReference>
<gene>
    <name evidence="1" type="ORF">GCM10009115_17030</name>
</gene>